<comment type="catalytic activity">
    <reaction evidence="5">
        <text>L-glutamate + NADP(+) + H2O = 2-oxoglutarate + NH4(+) + NADPH + H(+)</text>
        <dbReference type="Rhea" id="RHEA:11612"/>
        <dbReference type="ChEBI" id="CHEBI:15377"/>
        <dbReference type="ChEBI" id="CHEBI:15378"/>
        <dbReference type="ChEBI" id="CHEBI:16810"/>
        <dbReference type="ChEBI" id="CHEBI:28938"/>
        <dbReference type="ChEBI" id="CHEBI:29985"/>
        <dbReference type="ChEBI" id="CHEBI:57783"/>
        <dbReference type="ChEBI" id="CHEBI:58349"/>
        <dbReference type="EC" id="1.4.1.3"/>
    </reaction>
</comment>
<dbReference type="SUPFAM" id="SSF51735">
    <property type="entry name" value="NAD(P)-binding Rossmann-fold domains"/>
    <property type="match status" value="1"/>
</dbReference>
<dbReference type="InterPro" id="IPR006097">
    <property type="entry name" value="Glu/Leu/Phe/Val/Trp_DH_dimer"/>
</dbReference>
<dbReference type="GO" id="GO:0005739">
    <property type="term" value="C:mitochondrion"/>
    <property type="evidence" value="ECO:0007669"/>
    <property type="project" value="TreeGrafter"/>
</dbReference>
<evidence type="ECO:0000313" key="9">
    <source>
        <dbReference type="Proteomes" id="UP000046395"/>
    </source>
</evidence>
<evidence type="ECO:0000256" key="6">
    <source>
        <dbReference type="RuleBase" id="RU004417"/>
    </source>
</evidence>
<sequence length="189" mass="20437">MYPKQNTEEQQDPSYFQMIDHFFSKVCAVVEQSIECEIMDKSRIRYAPSVSEEEVKALAALMTFKCAVVDVPIGGSKSGDVPAPDMDTSQREMTWIADTYAMTIGHLDKDAHACATGKPVLMGGILGRIAATGLSVLRGTNVFMEDEALMKSIGMTPGVSGKTFIVQGYGNVGKHTCRCFHDAGAKCAV</sequence>
<dbReference type="PRINTS" id="PR00082">
    <property type="entry name" value="GLFDHDRGNASE"/>
</dbReference>
<dbReference type="AlphaFoldDB" id="A0A5S6QY58"/>
<keyword evidence="3 6" id="KW-0560">Oxidoreductase</keyword>
<dbReference type="InterPro" id="IPR006096">
    <property type="entry name" value="Glu/Leu/Phe/Val/Trp_DH_C"/>
</dbReference>
<dbReference type="Pfam" id="PF00208">
    <property type="entry name" value="ELFV_dehydrog"/>
    <property type="match status" value="1"/>
</dbReference>
<dbReference type="Pfam" id="PF02812">
    <property type="entry name" value="ELFV_dehydrog_N"/>
    <property type="match status" value="1"/>
</dbReference>
<feature type="domain" description="Glutamate/phenylalanine/leucine/valine/L-tryptophan dehydrogenase C-terminal" evidence="7">
    <location>
        <begin position="123"/>
        <end position="187"/>
    </location>
</feature>
<dbReference type="Gene3D" id="3.40.50.10860">
    <property type="entry name" value="Leucine Dehydrogenase, chain A, domain 1"/>
    <property type="match status" value="2"/>
</dbReference>
<organism evidence="9 10">
    <name type="scientific">Trichuris muris</name>
    <name type="common">Mouse whipworm</name>
    <dbReference type="NCBI Taxonomy" id="70415"/>
    <lineage>
        <taxon>Eukaryota</taxon>
        <taxon>Metazoa</taxon>
        <taxon>Ecdysozoa</taxon>
        <taxon>Nematoda</taxon>
        <taxon>Enoplea</taxon>
        <taxon>Dorylaimia</taxon>
        <taxon>Trichinellida</taxon>
        <taxon>Trichuridae</taxon>
        <taxon>Trichuris</taxon>
    </lineage>
</organism>
<evidence type="ECO:0000256" key="5">
    <source>
        <dbReference type="ARBA" id="ARBA00048577"/>
    </source>
</evidence>
<reference evidence="10" key="1">
    <citation type="submission" date="2019-12" db="UniProtKB">
        <authorList>
            <consortium name="WormBaseParasite"/>
        </authorList>
    </citation>
    <scope>IDENTIFICATION</scope>
</reference>
<keyword evidence="9" id="KW-1185">Reference proteome</keyword>
<protein>
    <recommendedName>
        <fullName evidence="2">glutamate dehydrogenase [NAD(P)(+)]</fullName>
        <ecNumber evidence="2">1.4.1.3</ecNumber>
    </recommendedName>
</protein>
<evidence type="ECO:0000256" key="2">
    <source>
        <dbReference type="ARBA" id="ARBA00012889"/>
    </source>
</evidence>
<dbReference type="PANTHER" id="PTHR11606:SF13">
    <property type="entry name" value="GLUTAMATE DEHYDROGENASE 1, MITOCHONDRIAL"/>
    <property type="match status" value="1"/>
</dbReference>
<dbReference type="Gene3D" id="3.40.50.720">
    <property type="entry name" value="NAD(P)-binding Rossmann-like Domain"/>
    <property type="match status" value="1"/>
</dbReference>
<dbReference type="GO" id="GO:0006538">
    <property type="term" value="P:L-glutamate catabolic process"/>
    <property type="evidence" value="ECO:0007669"/>
    <property type="project" value="TreeGrafter"/>
</dbReference>
<feature type="domain" description="Glutamate/phenylalanine/leucine/valine/L-tryptophan dehydrogenase dimerisation" evidence="8">
    <location>
        <begin position="44"/>
        <end position="79"/>
    </location>
</feature>
<evidence type="ECO:0000256" key="4">
    <source>
        <dbReference type="ARBA" id="ARBA00047867"/>
    </source>
</evidence>
<evidence type="ECO:0000259" key="7">
    <source>
        <dbReference type="Pfam" id="PF00208"/>
    </source>
</evidence>
<dbReference type="GO" id="GO:0004352">
    <property type="term" value="F:glutamate dehydrogenase (NAD+) activity"/>
    <property type="evidence" value="ECO:0007669"/>
    <property type="project" value="TreeGrafter"/>
</dbReference>
<evidence type="ECO:0000313" key="10">
    <source>
        <dbReference type="WBParaSite" id="TMUE_3000011847.1"/>
    </source>
</evidence>
<dbReference type="InterPro" id="IPR036291">
    <property type="entry name" value="NAD(P)-bd_dom_sf"/>
</dbReference>
<dbReference type="InterPro" id="IPR046346">
    <property type="entry name" value="Aminoacid_DH-like_N_sf"/>
</dbReference>
<evidence type="ECO:0000259" key="8">
    <source>
        <dbReference type="Pfam" id="PF02812"/>
    </source>
</evidence>
<proteinExistence type="inferred from homology"/>
<dbReference type="Proteomes" id="UP000046395">
    <property type="component" value="Unassembled WGS sequence"/>
</dbReference>
<evidence type="ECO:0000256" key="3">
    <source>
        <dbReference type="ARBA" id="ARBA00023002"/>
    </source>
</evidence>
<accession>A0A5S6QY58</accession>
<comment type="catalytic activity">
    <reaction evidence="4">
        <text>L-glutamate + NAD(+) + H2O = 2-oxoglutarate + NH4(+) + NADH + H(+)</text>
        <dbReference type="Rhea" id="RHEA:15133"/>
        <dbReference type="ChEBI" id="CHEBI:15377"/>
        <dbReference type="ChEBI" id="CHEBI:15378"/>
        <dbReference type="ChEBI" id="CHEBI:16810"/>
        <dbReference type="ChEBI" id="CHEBI:28938"/>
        <dbReference type="ChEBI" id="CHEBI:29985"/>
        <dbReference type="ChEBI" id="CHEBI:57540"/>
        <dbReference type="ChEBI" id="CHEBI:57945"/>
        <dbReference type="EC" id="1.4.1.3"/>
    </reaction>
</comment>
<dbReference type="SUPFAM" id="SSF53223">
    <property type="entry name" value="Aminoacid dehydrogenase-like, N-terminal domain"/>
    <property type="match status" value="1"/>
</dbReference>
<dbReference type="WBParaSite" id="TMUE_3000011847.1">
    <property type="protein sequence ID" value="TMUE_3000011847.1"/>
    <property type="gene ID" value="WBGene00292286"/>
</dbReference>
<name>A0A5S6QY58_TRIMR</name>
<dbReference type="InterPro" id="IPR006095">
    <property type="entry name" value="Glu/Leu/Phe/Val/Trp_DH"/>
</dbReference>
<dbReference type="EC" id="1.4.1.3" evidence="2"/>
<dbReference type="PANTHER" id="PTHR11606">
    <property type="entry name" value="GLUTAMATE DEHYDROGENASE"/>
    <property type="match status" value="1"/>
</dbReference>
<comment type="similarity">
    <text evidence="1 6">Belongs to the Glu/Leu/Phe/Val dehydrogenases family.</text>
</comment>
<dbReference type="STRING" id="70415.A0A5S6QY58"/>
<evidence type="ECO:0000256" key="1">
    <source>
        <dbReference type="ARBA" id="ARBA00006382"/>
    </source>
</evidence>